<organism evidence="4 5">
    <name type="scientific">Pseudomonas fulva</name>
    <dbReference type="NCBI Taxonomy" id="47880"/>
    <lineage>
        <taxon>Bacteria</taxon>
        <taxon>Pseudomonadati</taxon>
        <taxon>Pseudomonadota</taxon>
        <taxon>Gammaproteobacteria</taxon>
        <taxon>Pseudomonadales</taxon>
        <taxon>Pseudomonadaceae</taxon>
        <taxon>Pseudomonas</taxon>
    </lineage>
</organism>
<dbReference type="RefSeq" id="WP_042554524.1">
    <property type="nucleotide sequence ID" value="NZ_JXQW01000036.1"/>
</dbReference>
<proteinExistence type="predicted"/>
<evidence type="ECO:0000313" key="4">
    <source>
        <dbReference type="EMBL" id="KIP99463.1"/>
    </source>
</evidence>
<evidence type="ECO:0000259" key="3">
    <source>
        <dbReference type="Pfam" id="PF13778"/>
    </source>
</evidence>
<dbReference type="OrthoDB" id="7362103at2"/>
<gene>
    <name evidence="4" type="ORF">RU08_14375</name>
</gene>
<keyword evidence="1 2" id="KW-0732">Signal</keyword>
<comment type="caution">
    <text evidence="4">The sequence shown here is derived from an EMBL/GenBank/DDBJ whole genome shotgun (WGS) entry which is preliminary data.</text>
</comment>
<dbReference type="AlphaFoldDB" id="A0A0D0KJC4"/>
<feature type="domain" description="DUF4174" evidence="3">
    <location>
        <begin position="22"/>
        <end position="139"/>
    </location>
</feature>
<dbReference type="Pfam" id="PF13778">
    <property type="entry name" value="DUF4174"/>
    <property type="match status" value="1"/>
</dbReference>
<name>A0A0D0KJC4_9PSED</name>
<dbReference type="EMBL" id="JXQW01000036">
    <property type="protein sequence ID" value="KIP99463.1"/>
    <property type="molecule type" value="Genomic_DNA"/>
</dbReference>
<reference evidence="4 5" key="1">
    <citation type="submission" date="2014-12" db="EMBL/GenBank/DDBJ databases">
        <title>16Stimator: statistical estimation of ribosomal gene copy numbers from draft genome assemblies.</title>
        <authorList>
            <person name="Perisin M.A."/>
            <person name="Vetter M."/>
            <person name="Gilbert J.A."/>
            <person name="Bergelson J."/>
        </authorList>
    </citation>
    <scope>NUCLEOTIDE SEQUENCE [LARGE SCALE GENOMIC DNA]</scope>
    <source>
        <strain evidence="4 5">MEJ086</strain>
    </source>
</reference>
<evidence type="ECO:0000256" key="1">
    <source>
        <dbReference type="ARBA" id="ARBA00022729"/>
    </source>
</evidence>
<protein>
    <recommendedName>
        <fullName evidence="3">DUF4174 domain-containing protein</fullName>
    </recommendedName>
</protein>
<feature type="chain" id="PRO_5002214608" description="DUF4174 domain-containing protein" evidence="2">
    <location>
        <begin position="19"/>
        <end position="139"/>
    </location>
</feature>
<evidence type="ECO:0000256" key="2">
    <source>
        <dbReference type="SAM" id="SignalP"/>
    </source>
</evidence>
<sequence length="139" mass="15226">MKAILALLLSAFALNAPAADDPLQAELWKTRPLILLADDANDPLLVRVREALAQPANREAFVERDMVLYTVVGKQAQRNDQSLDAIASKRLLLALDAGNQRPQIILVGKDGGKKIQQGADADLQKIFATIDRMPMRQGE</sequence>
<feature type="signal peptide" evidence="2">
    <location>
        <begin position="1"/>
        <end position="18"/>
    </location>
</feature>
<dbReference type="Proteomes" id="UP000032068">
    <property type="component" value="Unassembled WGS sequence"/>
</dbReference>
<evidence type="ECO:0000313" key="5">
    <source>
        <dbReference type="Proteomes" id="UP000032068"/>
    </source>
</evidence>
<dbReference type="InterPro" id="IPR025232">
    <property type="entry name" value="DUF4174"/>
</dbReference>
<accession>A0A0D0KJC4</accession>